<name>A0A6J1EFS1_CUCMO</name>
<dbReference type="CDD" id="cd22162">
    <property type="entry name" value="F-box_AtSKIP3-like"/>
    <property type="match status" value="1"/>
</dbReference>
<dbReference type="Proteomes" id="UP000504609">
    <property type="component" value="Unplaced"/>
</dbReference>
<evidence type="ECO:0000259" key="1">
    <source>
        <dbReference type="PROSITE" id="PS50181"/>
    </source>
</evidence>
<sequence>MDINQLPVECIAAILAFTSPKDACRSATVSPAFRSAADSEALWTTFLPSDYRQIISQASSPSTTSFLNSLSKKALYFHLCDHQLLIGSGNSSFVLEKESGKKCYMIGARDLEIIWGNSTQYWTWNPNPISRFSEVAELQMVWWLEIKGRIEARNLSPQTNYAAYLVFKLVEDRYQRRGFRERPVLLRVYFEGAEVEEGKTAILDPREGSLVAFEERADGWMEIEMGEIFNELGDDGSIIFHLKEFHNFITKSGLIVEGIEIRPKND</sequence>
<dbReference type="AlphaFoldDB" id="A0A6J1EFS1"/>
<reference evidence="3" key="1">
    <citation type="submission" date="2025-08" db="UniProtKB">
        <authorList>
            <consortium name="RefSeq"/>
        </authorList>
    </citation>
    <scope>IDENTIFICATION</scope>
    <source>
        <tissue evidence="3">Young leaves</tissue>
    </source>
</reference>
<dbReference type="InterPro" id="IPR036047">
    <property type="entry name" value="F-box-like_dom_sf"/>
</dbReference>
<dbReference type="Pfam" id="PF12937">
    <property type="entry name" value="F-box-like"/>
    <property type="match status" value="1"/>
</dbReference>
<dbReference type="RefSeq" id="XP_022924695.1">
    <property type="nucleotide sequence ID" value="XM_023068927.1"/>
</dbReference>
<dbReference type="PROSITE" id="PS50181">
    <property type="entry name" value="FBOX"/>
    <property type="match status" value="1"/>
</dbReference>
<protein>
    <submittedName>
        <fullName evidence="3">F-box protein PP2-B12</fullName>
    </submittedName>
</protein>
<dbReference type="InterPro" id="IPR025886">
    <property type="entry name" value="PP2-like"/>
</dbReference>
<dbReference type="KEGG" id="cmos:111432116"/>
<keyword evidence="2" id="KW-1185">Reference proteome</keyword>
<dbReference type="SMART" id="SM00256">
    <property type="entry name" value="FBOX"/>
    <property type="match status" value="1"/>
</dbReference>
<feature type="domain" description="F-box" evidence="1">
    <location>
        <begin position="1"/>
        <end position="46"/>
    </location>
</feature>
<accession>A0A6J1EFS1</accession>
<proteinExistence type="predicted"/>
<gene>
    <name evidence="3" type="primary">LOC111432116</name>
</gene>
<dbReference type="GeneID" id="111432116"/>
<evidence type="ECO:0000313" key="2">
    <source>
        <dbReference type="Proteomes" id="UP000504609"/>
    </source>
</evidence>
<organism evidence="2 3">
    <name type="scientific">Cucurbita moschata</name>
    <name type="common">Winter crookneck squash</name>
    <name type="synonym">Cucurbita pepo var. moschata</name>
    <dbReference type="NCBI Taxonomy" id="3662"/>
    <lineage>
        <taxon>Eukaryota</taxon>
        <taxon>Viridiplantae</taxon>
        <taxon>Streptophyta</taxon>
        <taxon>Embryophyta</taxon>
        <taxon>Tracheophyta</taxon>
        <taxon>Spermatophyta</taxon>
        <taxon>Magnoliopsida</taxon>
        <taxon>eudicotyledons</taxon>
        <taxon>Gunneridae</taxon>
        <taxon>Pentapetalae</taxon>
        <taxon>rosids</taxon>
        <taxon>fabids</taxon>
        <taxon>Cucurbitales</taxon>
        <taxon>Cucurbitaceae</taxon>
        <taxon>Cucurbiteae</taxon>
        <taxon>Cucurbita</taxon>
    </lineage>
</organism>
<dbReference type="SUPFAM" id="SSF81383">
    <property type="entry name" value="F-box domain"/>
    <property type="match status" value="1"/>
</dbReference>
<dbReference type="Gene3D" id="1.20.1280.50">
    <property type="match status" value="1"/>
</dbReference>
<evidence type="ECO:0000313" key="3">
    <source>
        <dbReference type="RefSeq" id="XP_022924695.1"/>
    </source>
</evidence>
<dbReference type="PANTHER" id="PTHR32278">
    <property type="entry name" value="F-BOX DOMAIN-CONTAINING PROTEIN"/>
    <property type="match status" value="1"/>
</dbReference>
<dbReference type="Pfam" id="PF14299">
    <property type="entry name" value="PP2"/>
    <property type="match status" value="1"/>
</dbReference>
<dbReference type="InterPro" id="IPR001810">
    <property type="entry name" value="F-box_dom"/>
</dbReference>
<dbReference type="PANTHER" id="PTHR32278:SF150">
    <property type="entry name" value="F-BOX DOMAIN-CONTAINING PROTEIN"/>
    <property type="match status" value="1"/>
</dbReference>